<dbReference type="InterPro" id="IPR013324">
    <property type="entry name" value="RNA_pol_sigma_r3/r4-like"/>
</dbReference>
<proteinExistence type="inferred from homology"/>
<keyword evidence="4" id="KW-0804">Transcription</keyword>
<dbReference type="PANTHER" id="PTHR43133:SF46">
    <property type="entry name" value="RNA POLYMERASE SIGMA-70 FACTOR ECF SUBFAMILY"/>
    <property type="match status" value="1"/>
</dbReference>
<dbReference type="Pfam" id="PF04542">
    <property type="entry name" value="Sigma70_r2"/>
    <property type="match status" value="1"/>
</dbReference>
<evidence type="ECO:0000256" key="3">
    <source>
        <dbReference type="ARBA" id="ARBA00023082"/>
    </source>
</evidence>
<dbReference type="RefSeq" id="WP_170038314.1">
    <property type="nucleotide sequence ID" value="NZ_JABDTL010000002.1"/>
</dbReference>
<dbReference type="CDD" id="cd06171">
    <property type="entry name" value="Sigma70_r4"/>
    <property type="match status" value="1"/>
</dbReference>
<dbReference type="InterPro" id="IPR013325">
    <property type="entry name" value="RNA_pol_sigma_r2"/>
</dbReference>
<dbReference type="InterPro" id="IPR007627">
    <property type="entry name" value="RNA_pol_sigma70_r2"/>
</dbReference>
<keyword evidence="2" id="KW-0805">Transcription regulation</keyword>
<reference evidence="6 7" key="1">
    <citation type="submission" date="2020-08" db="EMBL/GenBank/DDBJ databases">
        <title>Genomic Encyclopedia of Type Strains, Phase IV (KMG-IV): sequencing the most valuable type-strain genomes for metagenomic binning, comparative biology and taxonomic classification.</title>
        <authorList>
            <person name="Goeker M."/>
        </authorList>
    </citation>
    <scope>NUCLEOTIDE SEQUENCE [LARGE SCALE GENOMIC DNA]</scope>
    <source>
        <strain evidence="6 7">DSM 29007</strain>
    </source>
</reference>
<comment type="caution">
    <text evidence="6">The sequence shown here is derived from an EMBL/GenBank/DDBJ whole genome shotgun (WGS) entry which is preliminary data.</text>
</comment>
<feature type="domain" description="HTH luxR-type" evidence="5">
    <location>
        <begin position="143"/>
        <end position="191"/>
    </location>
</feature>
<name>A0A841H346_9BACT</name>
<dbReference type="InterPro" id="IPR014284">
    <property type="entry name" value="RNA_pol_sigma-70_dom"/>
</dbReference>
<keyword evidence="3" id="KW-0731">Sigma factor</keyword>
<dbReference type="Pfam" id="PF08281">
    <property type="entry name" value="Sigma70_r4_2"/>
    <property type="match status" value="1"/>
</dbReference>
<dbReference type="SMART" id="SM00421">
    <property type="entry name" value="HTH_LUXR"/>
    <property type="match status" value="1"/>
</dbReference>
<evidence type="ECO:0000313" key="7">
    <source>
        <dbReference type="Proteomes" id="UP000582837"/>
    </source>
</evidence>
<dbReference type="Gene3D" id="1.10.10.10">
    <property type="entry name" value="Winged helix-like DNA-binding domain superfamily/Winged helix DNA-binding domain"/>
    <property type="match status" value="1"/>
</dbReference>
<evidence type="ECO:0000256" key="2">
    <source>
        <dbReference type="ARBA" id="ARBA00023015"/>
    </source>
</evidence>
<evidence type="ECO:0000259" key="5">
    <source>
        <dbReference type="SMART" id="SM00421"/>
    </source>
</evidence>
<dbReference type="Proteomes" id="UP000582837">
    <property type="component" value="Unassembled WGS sequence"/>
</dbReference>
<gene>
    <name evidence="6" type="ORF">HNQ61_004109</name>
</gene>
<dbReference type="SUPFAM" id="SSF88659">
    <property type="entry name" value="Sigma3 and sigma4 domains of RNA polymerase sigma factors"/>
    <property type="match status" value="1"/>
</dbReference>
<dbReference type="NCBIfam" id="TIGR02937">
    <property type="entry name" value="sigma70-ECF"/>
    <property type="match status" value="1"/>
</dbReference>
<protein>
    <submittedName>
        <fullName evidence="6">RNA polymerase sigma-70 factor (ECF subfamily)</fullName>
    </submittedName>
</protein>
<evidence type="ECO:0000313" key="6">
    <source>
        <dbReference type="EMBL" id="MBB6072447.1"/>
    </source>
</evidence>
<organism evidence="6 7">
    <name type="scientific">Longimicrobium terrae</name>
    <dbReference type="NCBI Taxonomy" id="1639882"/>
    <lineage>
        <taxon>Bacteria</taxon>
        <taxon>Pseudomonadati</taxon>
        <taxon>Gemmatimonadota</taxon>
        <taxon>Longimicrobiia</taxon>
        <taxon>Longimicrobiales</taxon>
        <taxon>Longimicrobiaceae</taxon>
        <taxon>Longimicrobium</taxon>
    </lineage>
</organism>
<dbReference type="InterPro" id="IPR013249">
    <property type="entry name" value="RNA_pol_sigma70_r4_t2"/>
</dbReference>
<evidence type="ECO:0000256" key="4">
    <source>
        <dbReference type="ARBA" id="ARBA00023163"/>
    </source>
</evidence>
<dbReference type="InterPro" id="IPR039425">
    <property type="entry name" value="RNA_pol_sigma-70-like"/>
</dbReference>
<sequence>MSDLCAGSGVPEAGWPAPSAEADQRWFQTVFQEHYAGLCTYVDRLVGSPAASEDVVQDLFVAVWERRAEWRARGKTLAPVLYISARNRAFNALKRRRVEDRSQLLLGVDDRAPGDTDDVLRSGELKLAIDRAVDALPEQCRRIFMLSRRDGLTYTQIASTLGLSVKTVETQMGRALKAMRARLSVHMTTLAALFILRVLG</sequence>
<dbReference type="InterPro" id="IPR014327">
    <property type="entry name" value="RNA_pol_sigma70_bacteroid"/>
</dbReference>
<comment type="similarity">
    <text evidence="1">Belongs to the sigma-70 factor family. ECF subfamily.</text>
</comment>
<keyword evidence="7" id="KW-1185">Reference proteome</keyword>
<dbReference type="EMBL" id="JACHIA010000015">
    <property type="protein sequence ID" value="MBB6072447.1"/>
    <property type="molecule type" value="Genomic_DNA"/>
</dbReference>
<dbReference type="InterPro" id="IPR000792">
    <property type="entry name" value="Tscrpt_reg_LuxR_C"/>
</dbReference>
<dbReference type="Gene3D" id="1.10.1740.10">
    <property type="match status" value="1"/>
</dbReference>
<dbReference type="GO" id="GO:0003677">
    <property type="term" value="F:DNA binding"/>
    <property type="evidence" value="ECO:0007669"/>
    <property type="project" value="InterPro"/>
</dbReference>
<accession>A0A841H346</accession>
<dbReference type="NCBIfam" id="TIGR02985">
    <property type="entry name" value="Sig70_bacteroi1"/>
    <property type="match status" value="1"/>
</dbReference>
<evidence type="ECO:0000256" key="1">
    <source>
        <dbReference type="ARBA" id="ARBA00010641"/>
    </source>
</evidence>
<dbReference type="SUPFAM" id="SSF88946">
    <property type="entry name" value="Sigma2 domain of RNA polymerase sigma factors"/>
    <property type="match status" value="1"/>
</dbReference>
<dbReference type="PANTHER" id="PTHR43133">
    <property type="entry name" value="RNA POLYMERASE ECF-TYPE SIGMA FACTO"/>
    <property type="match status" value="1"/>
</dbReference>
<dbReference type="GO" id="GO:0006352">
    <property type="term" value="P:DNA-templated transcription initiation"/>
    <property type="evidence" value="ECO:0007669"/>
    <property type="project" value="InterPro"/>
</dbReference>
<dbReference type="GO" id="GO:0016987">
    <property type="term" value="F:sigma factor activity"/>
    <property type="evidence" value="ECO:0007669"/>
    <property type="project" value="UniProtKB-KW"/>
</dbReference>
<dbReference type="InterPro" id="IPR036388">
    <property type="entry name" value="WH-like_DNA-bd_sf"/>
</dbReference>
<dbReference type="AlphaFoldDB" id="A0A841H346"/>